<protein>
    <submittedName>
        <fullName evidence="11">DNA polymerase beta domain protein region</fullName>
    </submittedName>
</protein>
<evidence type="ECO:0000256" key="4">
    <source>
        <dbReference type="ARBA" id="ARBA00022695"/>
    </source>
</evidence>
<dbReference type="InterPro" id="IPR043519">
    <property type="entry name" value="NT_sf"/>
</dbReference>
<comment type="cofactor">
    <cofactor evidence="1">
        <name>Mg(2+)</name>
        <dbReference type="ChEBI" id="CHEBI:18420"/>
    </cofactor>
</comment>
<organism evidence="11 12">
    <name type="scientific">Methylomirabilis oxygeniifera</name>
    <dbReference type="NCBI Taxonomy" id="671143"/>
    <lineage>
        <taxon>Bacteria</taxon>
        <taxon>Candidatus Methylomirabilota</taxon>
        <taxon>Candidatus Methylomirabilia</taxon>
        <taxon>Candidatus Methylomirabilales</taxon>
        <taxon>Candidatus Methylomirabilaceae</taxon>
        <taxon>Candidatus Methylomirabilis</taxon>
    </lineage>
</organism>
<dbReference type="STRING" id="671143.DAMO_3050"/>
<proteinExistence type="inferred from homology"/>
<dbReference type="PANTHER" id="PTHR33571:SF12">
    <property type="entry name" value="BSL3053 PROTEIN"/>
    <property type="match status" value="1"/>
</dbReference>
<reference evidence="11 12" key="1">
    <citation type="journal article" date="2010" name="Nature">
        <title>Nitrite-driven anaerobic methane oxidation by oxygenic bacteria.</title>
        <authorList>
            <person name="Ettwig K.F."/>
            <person name="Butler M.K."/>
            <person name="Le Paslier D."/>
            <person name="Pelletier E."/>
            <person name="Mangenot S."/>
            <person name="Kuypers M.M.M."/>
            <person name="Schreiber F."/>
            <person name="Dutilh B.E."/>
            <person name="Zedelius J."/>
            <person name="de Beer D."/>
            <person name="Gloerich J."/>
            <person name="Wessels H.J.C.T."/>
            <person name="van Allen T."/>
            <person name="Luesken F."/>
            <person name="Wu M."/>
            <person name="van de Pas-Schoonen K.T."/>
            <person name="Op den Camp H.J.M."/>
            <person name="Janssen-Megens E.M."/>
            <person name="Francoijs K-J."/>
            <person name="Stunnenberg H."/>
            <person name="Weissenbach J."/>
            <person name="Jetten M.S.M."/>
            <person name="Strous M."/>
        </authorList>
    </citation>
    <scope>NUCLEOTIDE SEQUENCE [LARGE SCALE GENOMIC DNA]</scope>
</reference>
<dbReference type="Gene3D" id="3.30.460.10">
    <property type="entry name" value="Beta Polymerase, domain 2"/>
    <property type="match status" value="1"/>
</dbReference>
<dbReference type="eggNOG" id="COG1669">
    <property type="taxonomic scope" value="Bacteria"/>
</dbReference>
<keyword evidence="7" id="KW-0067">ATP-binding</keyword>
<dbReference type="SUPFAM" id="SSF81301">
    <property type="entry name" value="Nucleotidyltransferase"/>
    <property type="match status" value="1"/>
</dbReference>
<evidence type="ECO:0000256" key="9">
    <source>
        <dbReference type="ARBA" id="ARBA00038276"/>
    </source>
</evidence>
<feature type="domain" description="Polymerase nucleotidyl transferase" evidence="10">
    <location>
        <begin position="11"/>
        <end position="88"/>
    </location>
</feature>
<dbReference type="GO" id="GO:0016779">
    <property type="term" value="F:nucleotidyltransferase activity"/>
    <property type="evidence" value="ECO:0007669"/>
    <property type="project" value="UniProtKB-KW"/>
</dbReference>
<evidence type="ECO:0000256" key="7">
    <source>
        <dbReference type="ARBA" id="ARBA00022840"/>
    </source>
</evidence>
<dbReference type="GO" id="GO:0005524">
    <property type="term" value="F:ATP binding"/>
    <property type="evidence" value="ECO:0007669"/>
    <property type="project" value="UniProtKB-KW"/>
</dbReference>
<keyword evidence="4" id="KW-0548">Nucleotidyltransferase</keyword>
<dbReference type="KEGG" id="mox:DAMO_3050"/>
<dbReference type="Pfam" id="PF01909">
    <property type="entry name" value="NTP_transf_2"/>
    <property type="match status" value="1"/>
</dbReference>
<evidence type="ECO:0000256" key="6">
    <source>
        <dbReference type="ARBA" id="ARBA00022741"/>
    </source>
</evidence>
<evidence type="ECO:0000256" key="1">
    <source>
        <dbReference type="ARBA" id="ARBA00001946"/>
    </source>
</evidence>
<dbReference type="HOGENOM" id="CLU_130257_4_1_0"/>
<evidence type="ECO:0000256" key="3">
    <source>
        <dbReference type="ARBA" id="ARBA00022679"/>
    </source>
</evidence>
<keyword evidence="5" id="KW-0479">Metal-binding</keyword>
<evidence type="ECO:0000256" key="2">
    <source>
        <dbReference type="ARBA" id="ARBA00022649"/>
    </source>
</evidence>
<evidence type="ECO:0000256" key="5">
    <source>
        <dbReference type="ARBA" id="ARBA00022723"/>
    </source>
</evidence>
<name>D5MMK1_METO1</name>
<keyword evidence="3" id="KW-0808">Transferase</keyword>
<evidence type="ECO:0000313" key="12">
    <source>
        <dbReference type="Proteomes" id="UP000006898"/>
    </source>
</evidence>
<keyword evidence="8" id="KW-0460">Magnesium</keyword>
<dbReference type="PATRIC" id="fig|671143.5.peg.2678"/>
<dbReference type="InterPro" id="IPR002934">
    <property type="entry name" value="Polymerase_NTP_transf_dom"/>
</dbReference>
<evidence type="ECO:0000259" key="10">
    <source>
        <dbReference type="Pfam" id="PF01909"/>
    </source>
</evidence>
<dbReference type="GO" id="GO:0046872">
    <property type="term" value="F:metal ion binding"/>
    <property type="evidence" value="ECO:0007669"/>
    <property type="project" value="UniProtKB-KW"/>
</dbReference>
<accession>D5MMK1</accession>
<gene>
    <name evidence="11" type="ORF">DAMO_3050</name>
</gene>
<dbReference type="EMBL" id="FP565575">
    <property type="protein sequence ID" value="CBE70123.1"/>
    <property type="molecule type" value="Genomic_DNA"/>
</dbReference>
<keyword evidence="6" id="KW-0547">Nucleotide-binding</keyword>
<dbReference type="PANTHER" id="PTHR33571">
    <property type="entry name" value="SSL8005 PROTEIN"/>
    <property type="match status" value="1"/>
</dbReference>
<keyword evidence="2" id="KW-1277">Toxin-antitoxin system</keyword>
<dbReference type="Proteomes" id="UP000006898">
    <property type="component" value="Chromosome"/>
</dbReference>
<dbReference type="AlphaFoldDB" id="D5MMK1"/>
<dbReference type="CDD" id="cd05403">
    <property type="entry name" value="NT_KNTase_like"/>
    <property type="match status" value="1"/>
</dbReference>
<evidence type="ECO:0000313" key="11">
    <source>
        <dbReference type="EMBL" id="CBE70123.1"/>
    </source>
</evidence>
<comment type="similarity">
    <text evidence="9">Belongs to the MntA antitoxin family.</text>
</comment>
<evidence type="ECO:0000256" key="8">
    <source>
        <dbReference type="ARBA" id="ARBA00022842"/>
    </source>
</evidence>
<dbReference type="InterPro" id="IPR052038">
    <property type="entry name" value="Type-VII_TA_antitoxin"/>
</dbReference>
<sequence length="100" mass="11417">MSPKIAIDRDQIADFCRRHHIRKLALFGSVLRDDFRPDSDVDVLVEFEPGHVPGLRFIQMQNELSTILGGWTVDLVTPKFLNKRVRGRVLADAEIQYAKG</sequence>